<protein>
    <submittedName>
        <fullName evidence="3">WYL domain-containing protein</fullName>
    </submittedName>
</protein>
<evidence type="ECO:0000313" key="4">
    <source>
        <dbReference type="Proteomes" id="UP000671995"/>
    </source>
</evidence>
<reference evidence="3" key="2">
    <citation type="journal article" date="2021" name="Microbiol. Resour. Announc.">
        <title>Complete Genome Sequences of Three Human Oral Treponema parvum Isolates.</title>
        <authorList>
            <person name="Zeng H."/>
            <person name="Watt R.M."/>
        </authorList>
    </citation>
    <scope>NUCLEOTIDE SEQUENCE</scope>
    <source>
        <strain evidence="3">ATCC 700773</strain>
    </source>
</reference>
<proteinExistence type="predicted"/>
<name>A0A975F051_9SPIR</name>
<reference evidence="3" key="1">
    <citation type="submission" date="2020-05" db="EMBL/GenBank/DDBJ databases">
        <authorList>
            <person name="Zeng H."/>
            <person name="Chan Y.K."/>
            <person name="Watt R.M."/>
        </authorList>
    </citation>
    <scope>NUCLEOTIDE SEQUENCE</scope>
    <source>
        <strain evidence="3">ATCC 700773</strain>
    </source>
</reference>
<dbReference type="InterPro" id="IPR026881">
    <property type="entry name" value="WYL_dom"/>
</dbReference>
<dbReference type="Pfam" id="PF13280">
    <property type="entry name" value="WYL"/>
    <property type="match status" value="1"/>
</dbReference>
<dbReference type="PROSITE" id="PS52050">
    <property type="entry name" value="WYL"/>
    <property type="match status" value="1"/>
</dbReference>
<organism evidence="3 4">
    <name type="scientific">Treponema parvum</name>
    <dbReference type="NCBI Taxonomy" id="138851"/>
    <lineage>
        <taxon>Bacteria</taxon>
        <taxon>Pseudomonadati</taxon>
        <taxon>Spirochaetota</taxon>
        <taxon>Spirochaetia</taxon>
        <taxon>Spirochaetales</taxon>
        <taxon>Treponemataceae</taxon>
        <taxon>Treponema</taxon>
    </lineage>
</organism>
<dbReference type="PANTHER" id="PTHR34580">
    <property type="match status" value="1"/>
</dbReference>
<evidence type="ECO:0000256" key="1">
    <source>
        <dbReference type="SAM" id="MobiDB-lite"/>
    </source>
</evidence>
<accession>A0A975F051</accession>
<feature type="region of interest" description="Disordered" evidence="1">
    <location>
        <begin position="1"/>
        <end position="20"/>
    </location>
</feature>
<sequence>MSKVLPERDKRQRQLARDEKKLQKELNPELDERCYEILRILRDAPNHPDVKYNSKYFENHFKVANITILRAIKTLKDMDLLEEKQVHGSYVIKKEVEQVYSKETRQNLALIAGLKGLLQQYKNTPLFDSVTKLIYFLEPKVAKDDTVLSSGRVSVPPQIEYGVNVKNWDKVYEAIQKNHKINFRYTKSYTNTKALRTIRPYQLLLDNGSVYLFAYSEYADLVLLYDLNFMADIVVTDEAFELPEKYDFSYYCGGGRLGAYKGNKIEKYTIKFTGYAKDWIKGHKWADDQKFTEDEDSTVITFSSSQYDKIFELILSWGTQAEPLAPKRLVIRWKKEIVALYEKINE</sequence>
<dbReference type="RefSeq" id="WP_210116853.1">
    <property type="nucleotide sequence ID" value="NZ_CP054257.1"/>
</dbReference>
<dbReference type="PANTHER" id="PTHR34580:SF1">
    <property type="entry name" value="PROTEIN PAFC"/>
    <property type="match status" value="1"/>
</dbReference>
<dbReference type="InterPro" id="IPR051534">
    <property type="entry name" value="CBASS_pafABC_assoc_protein"/>
</dbReference>
<feature type="domain" description="WYL" evidence="2">
    <location>
        <begin position="168"/>
        <end position="233"/>
    </location>
</feature>
<dbReference type="EMBL" id="CP054257">
    <property type="protein sequence ID" value="QTQ12140.1"/>
    <property type="molecule type" value="Genomic_DNA"/>
</dbReference>
<gene>
    <name evidence="3" type="ORF">HRI96_07995</name>
</gene>
<evidence type="ECO:0000259" key="2">
    <source>
        <dbReference type="Pfam" id="PF13280"/>
    </source>
</evidence>
<dbReference type="AlphaFoldDB" id="A0A975F051"/>
<evidence type="ECO:0000313" key="3">
    <source>
        <dbReference type="EMBL" id="QTQ12140.1"/>
    </source>
</evidence>
<dbReference type="Proteomes" id="UP000671995">
    <property type="component" value="Chromosome"/>
</dbReference>